<name>A0ABS7CRR2_9BACT</name>
<feature type="transmembrane region" description="Helical" evidence="1">
    <location>
        <begin position="77"/>
        <end position="100"/>
    </location>
</feature>
<dbReference type="RefSeq" id="WP_219876091.1">
    <property type="nucleotide sequence ID" value="NZ_JAHYXK010000002.1"/>
</dbReference>
<keyword evidence="1" id="KW-1133">Transmembrane helix</keyword>
<keyword evidence="3" id="KW-1185">Reference proteome</keyword>
<evidence type="ECO:0000313" key="3">
    <source>
        <dbReference type="Proteomes" id="UP000813018"/>
    </source>
</evidence>
<sequence>MTKSAIGLFFNGVNPGVKRLIVGVFFIIAIPLLIMTSYYTIKFENYDTQFMSYYFPNDPVSKGEYDHLWSLHAKRQFYTYALSFFSIGYITIMLFSLWVWQGFKKEKNRTGKDYHI</sequence>
<organism evidence="2 3">
    <name type="scientific">Pontibacter aydingkolensis</name>
    <dbReference type="NCBI Taxonomy" id="1911536"/>
    <lineage>
        <taxon>Bacteria</taxon>
        <taxon>Pseudomonadati</taxon>
        <taxon>Bacteroidota</taxon>
        <taxon>Cytophagia</taxon>
        <taxon>Cytophagales</taxon>
        <taxon>Hymenobacteraceae</taxon>
        <taxon>Pontibacter</taxon>
    </lineage>
</organism>
<reference evidence="2 3" key="1">
    <citation type="journal article" date="2016" name="Int. J. Syst. Evol. Microbiol.">
        <title>Pontibacter aydingkolensis sp. nov., isolated from soil of a salt lake.</title>
        <authorList>
            <person name="Osman G."/>
            <person name="Zhang T."/>
            <person name="Lou K."/>
            <person name="Gao Y."/>
            <person name="Chang W."/>
            <person name="Lin Q."/>
            <person name="Yang H.M."/>
            <person name="Huo X.D."/>
            <person name="Wang N."/>
        </authorList>
    </citation>
    <scope>NUCLEOTIDE SEQUENCE [LARGE SCALE GENOMIC DNA]</scope>
    <source>
        <strain evidence="2 3">KACC 19255</strain>
    </source>
</reference>
<keyword evidence="1" id="KW-0472">Membrane</keyword>
<comment type="caution">
    <text evidence="2">The sequence shown here is derived from an EMBL/GenBank/DDBJ whole genome shotgun (WGS) entry which is preliminary data.</text>
</comment>
<proteinExistence type="predicted"/>
<gene>
    <name evidence="2" type="ORF">K0O23_03970</name>
</gene>
<evidence type="ECO:0008006" key="4">
    <source>
        <dbReference type="Google" id="ProtNLM"/>
    </source>
</evidence>
<accession>A0ABS7CRR2</accession>
<protein>
    <recommendedName>
        <fullName evidence="4">PepSY-associated TM region</fullName>
    </recommendedName>
</protein>
<dbReference type="Proteomes" id="UP000813018">
    <property type="component" value="Unassembled WGS sequence"/>
</dbReference>
<keyword evidence="1" id="KW-0812">Transmembrane</keyword>
<dbReference type="EMBL" id="JAHYXK010000002">
    <property type="protein sequence ID" value="MBW7466212.1"/>
    <property type="molecule type" value="Genomic_DNA"/>
</dbReference>
<evidence type="ECO:0000256" key="1">
    <source>
        <dbReference type="SAM" id="Phobius"/>
    </source>
</evidence>
<evidence type="ECO:0000313" key="2">
    <source>
        <dbReference type="EMBL" id="MBW7466212.1"/>
    </source>
</evidence>
<feature type="transmembrane region" description="Helical" evidence="1">
    <location>
        <begin position="20"/>
        <end position="41"/>
    </location>
</feature>